<accession>A0ABV1L6C7</accession>
<dbReference type="InterPro" id="IPR032719">
    <property type="entry name" value="WbsX"/>
</dbReference>
<gene>
    <name evidence="1" type="ORF">QJS35_32410</name>
</gene>
<proteinExistence type="predicted"/>
<organism evidence="1 2">
    <name type="scientific">Cohnella silvisoli</name>
    <dbReference type="NCBI Taxonomy" id="2873699"/>
    <lineage>
        <taxon>Bacteria</taxon>
        <taxon>Bacillati</taxon>
        <taxon>Bacillota</taxon>
        <taxon>Bacilli</taxon>
        <taxon>Bacillales</taxon>
        <taxon>Paenibacillaceae</taxon>
        <taxon>Cohnella</taxon>
    </lineage>
</organism>
<dbReference type="RefSeq" id="WP_232190178.1">
    <property type="nucleotide sequence ID" value="NZ_JAIOAP010000028.1"/>
</dbReference>
<dbReference type="PANTHER" id="PTHR41244:SF1">
    <property type="entry name" value="GLYCOSYLTRANSFERASE"/>
    <property type="match status" value="1"/>
</dbReference>
<evidence type="ECO:0000313" key="1">
    <source>
        <dbReference type="EMBL" id="MEQ4487091.1"/>
    </source>
</evidence>
<evidence type="ECO:0000313" key="2">
    <source>
        <dbReference type="Proteomes" id="UP001493487"/>
    </source>
</evidence>
<protein>
    <submittedName>
        <fullName evidence="1">Glycoside hydrolase family 99-like domain-containing protein</fullName>
    </submittedName>
</protein>
<keyword evidence="2" id="KW-1185">Reference proteome</keyword>
<name>A0ABV1L6C7_9BACL</name>
<sequence>MQSDIHEPLGYPFTSVLVDNTPEHFKASLEAVKKFLQEDATTPPIVTINSWNEWTEGSYIEPDTVHGMAYLEAIRDVIYGK</sequence>
<comment type="caution">
    <text evidence="1">The sequence shown here is derived from an EMBL/GenBank/DDBJ whole genome shotgun (WGS) entry which is preliminary data.</text>
</comment>
<dbReference type="Proteomes" id="UP001493487">
    <property type="component" value="Unassembled WGS sequence"/>
</dbReference>
<dbReference type="PANTHER" id="PTHR41244">
    <property type="entry name" value="RHAMNAN SYNTHESIS F"/>
    <property type="match status" value="1"/>
</dbReference>
<dbReference type="EMBL" id="JASKHM010000029">
    <property type="protein sequence ID" value="MEQ4487091.1"/>
    <property type="molecule type" value="Genomic_DNA"/>
</dbReference>
<dbReference type="Pfam" id="PF14307">
    <property type="entry name" value="Glyco_tran_WbsX"/>
    <property type="match status" value="1"/>
</dbReference>
<dbReference type="Gene3D" id="3.20.20.80">
    <property type="entry name" value="Glycosidases"/>
    <property type="match status" value="1"/>
</dbReference>
<reference evidence="1 2" key="1">
    <citation type="journal article" date="2023" name="Genome Announc.">
        <title>Pan-Genome Analyses of the Genus Cohnella and Proposal of the Novel Species Cohnella silvisoli sp. nov., Isolated from Forest Soil.</title>
        <authorList>
            <person name="Wang C."/>
            <person name="Mao L."/>
            <person name="Bao G."/>
            <person name="Zhu H."/>
        </authorList>
    </citation>
    <scope>NUCLEOTIDE SEQUENCE [LARGE SCALE GENOMIC DNA]</scope>
    <source>
        <strain evidence="1 2">NL03-T5-1</strain>
    </source>
</reference>